<dbReference type="GO" id="GO:0003677">
    <property type="term" value="F:DNA binding"/>
    <property type="evidence" value="ECO:0007669"/>
    <property type="project" value="UniProtKB-KW"/>
</dbReference>
<evidence type="ECO:0000256" key="1">
    <source>
        <dbReference type="ARBA" id="ARBA00010641"/>
    </source>
</evidence>
<organism evidence="8 9">
    <name type="scientific">Actinophytocola algeriensis</name>
    <dbReference type="NCBI Taxonomy" id="1768010"/>
    <lineage>
        <taxon>Bacteria</taxon>
        <taxon>Bacillati</taxon>
        <taxon>Actinomycetota</taxon>
        <taxon>Actinomycetes</taxon>
        <taxon>Pseudonocardiales</taxon>
        <taxon>Pseudonocardiaceae</taxon>
    </lineage>
</organism>
<keyword evidence="2" id="KW-0805">Transcription regulation</keyword>
<dbReference type="InterPro" id="IPR014284">
    <property type="entry name" value="RNA_pol_sigma-70_dom"/>
</dbReference>
<comment type="similarity">
    <text evidence="1">Belongs to the sigma-70 factor family. ECF subfamily.</text>
</comment>
<dbReference type="NCBIfam" id="TIGR02983">
    <property type="entry name" value="SigE-fam_strep"/>
    <property type="match status" value="1"/>
</dbReference>
<dbReference type="SUPFAM" id="SSF88946">
    <property type="entry name" value="Sigma2 domain of RNA polymerase sigma factors"/>
    <property type="match status" value="1"/>
</dbReference>
<dbReference type="EMBL" id="JACHJQ010000003">
    <property type="protein sequence ID" value="MBB4906829.1"/>
    <property type="molecule type" value="Genomic_DNA"/>
</dbReference>
<dbReference type="PANTHER" id="PTHR43133">
    <property type="entry name" value="RNA POLYMERASE ECF-TYPE SIGMA FACTO"/>
    <property type="match status" value="1"/>
</dbReference>
<dbReference type="InterPro" id="IPR013249">
    <property type="entry name" value="RNA_pol_sigma70_r4_t2"/>
</dbReference>
<dbReference type="Pfam" id="PF04542">
    <property type="entry name" value="Sigma70_r2"/>
    <property type="match status" value="1"/>
</dbReference>
<evidence type="ECO:0000313" key="9">
    <source>
        <dbReference type="Proteomes" id="UP000520767"/>
    </source>
</evidence>
<keyword evidence="4" id="KW-0238">DNA-binding</keyword>
<dbReference type="InterPro" id="IPR036388">
    <property type="entry name" value="WH-like_DNA-bd_sf"/>
</dbReference>
<dbReference type="InterPro" id="IPR014325">
    <property type="entry name" value="RNA_pol_sigma-E_actinobac"/>
</dbReference>
<sequence length="183" mass="20094">MSTLEPVTGPWRVTLDRGSGATAVEDFAEFVRQALPGLLRYGHMLTGNPHDAADLVQTVLEKLGSRWPSVVRKTGDPVAYARKSMANAHISRWRRTRRESLIADLPDRPAETAPDPFENEPLWEALRGLPPRQRAVMVMRYYDDLSEADIAAVLGVSRGTVKSQSSKAMATLRARLGTSVGGV</sequence>
<dbReference type="InterPro" id="IPR013324">
    <property type="entry name" value="RNA_pol_sigma_r3/r4-like"/>
</dbReference>
<dbReference type="Proteomes" id="UP000520767">
    <property type="component" value="Unassembled WGS sequence"/>
</dbReference>
<reference evidence="8 9" key="1">
    <citation type="submission" date="2020-08" db="EMBL/GenBank/DDBJ databases">
        <title>Genomic Encyclopedia of Type Strains, Phase III (KMG-III): the genomes of soil and plant-associated and newly described type strains.</title>
        <authorList>
            <person name="Whitman W."/>
        </authorList>
    </citation>
    <scope>NUCLEOTIDE SEQUENCE [LARGE SCALE GENOMIC DNA]</scope>
    <source>
        <strain evidence="8 9">CECT 8960</strain>
    </source>
</reference>
<evidence type="ECO:0000256" key="5">
    <source>
        <dbReference type="ARBA" id="ARBA00023163"/>
    </source>
</evidence>
<dbReference type="NCBIfam" id="TIGR02937">
    <property type="entry name" value="sigma70-ECF"/>
    <property type="match status" value="1"/>
</dbReference>
<keyword evidence="5" id="KW-0804">Transcription</keyword>
<dbReference type="CDD" id="cd06171">
    <property type="entry name" value="Sigma70_r4"/>
    <property type="match status" value="1"/>
</dbReference>
<evidence type="ECO:0000259" key="6">
    <source>
        <dbReference type="Pfam" id="PF04542"/>
    </source>
</evidence>
<dbReference type="SUPFAM" id="SSF88659">
    <property type="entry name" value="Sigma3 and sigma4 domains of RNA polymerase sigma factors"/>
    <property type="match status" value="1"/>
</dbReference>
<dbReference type="AlphaFoldDB" id="A0A7W7Q533"/>
<dbReference type="GO" id="GO:0006352">
    <property type="term" value="P:DNA-templated transcription initiation"/>
    <property type="evidence" value="ECO:0007669"/>
    <property type="project" value="InterPro"/>
</dbReference>
<proteinExistence type="inferred from homology"/>
<comment type="caution">
    <text evidence="8">The sequence shown here is derived from an EMBL/GenBank/DDBJ whole genome shotgun (WGS) entry which is preliminary data.</text>
</comment>
<dbReference type="Gene3D" id="1.10.1740.10">
    <property type="match status" value="1"/>
</dbReference>
<protein>
    <submittedName>
        <fullName evidence="8">RNA polymerase sigma-70 factor (Sigma-E family)</fullName>
    </submittedName>
</protein>
<gene>
    <name evidence="8" type="ORF">FHR82_003049</name>
</gene>
<evidence type="ECO:0000259" key="7">
    <source>
        <dbReference type="Pfam" id="PF08281"/>
    </source>
</evidence>
<dbReference type="InterPro" id="IPR013325">
    <property type="entry name" value="RNA_pol_sigma_r2"/>
</dbReference>
<dbReference type="InterPro" id="IPR039425">
    <property type="entry name" value="RNA_pol_sigma-70-like"/>
</dbReference>
<keyword evidence="9" id="KW-1185">Reference proteome</keyword>
<feature type="domain" description="RNA polymerase sigma factor 70 region 4 type 2" evidence="7">
    <location>
        <begin position="121"/>
        <end position="172"/>
    </location>
</feature>
<accession>A0A7W7Q533</accession>
<evidence type="ECO:0000256" key="3">
    <source>
        <dbReference type="ARBA" id="ARBA00023082"/>
    </source>
</evidence>
<keyword evidence="3" id="KW-0731">Sigma factor</keyword>
<evidence type="ECO:0000256" key="2">
    <source>
        <dbReference type="ARBA" id="ARBA00023015"/>
    </source>
</evidence>
<evidence type="ECO:0000313" key="8">
    <source>
        <dbReference type="EMBL" id="MBB4906829.1"/>
    </source>
</evidence>
<feature type="domain" description="RNA polymerase sigma-70 region 2" evidence="6">
    <location>
        <begin position="31"/>
        <end position="98"/>
    </location>
</feature>
<name>A0A7W7Q533_9PSEU</name>
<evidence type="ECO:0000256" key="4">
    <source>
        <dbReference type="ARBA" id="ARBA00023125"/>
    </source>
</evidence>
<dbReference type="RefSeq" id="WP_184810986.1">
    <property type="nucleotide sequence ID" value="NZ_JACHJQ010000003.1"/>
</dbReference>
<dbReference type="Gene3D" id="1.10.10.10">
    <property type="entry name" value="Winged helix-like DNA-binding domain superfamily/Winged helix DNA-binding domain"/>
    <property type="match status" value="1"/>
</dbReference>
<dbReference type="Pfam" id="PF08281">
    <property type="entry name" value="Sigma70_r4_2"/>
    <property type="match status" value="1"/>
</dbReference>
<dbReference type="PANTHER" id="PTHR43133:SF50">
    <property type="entry name" value="ECF RNA POLYMERASE SIGMA FACTOR SIGM"/>
    <property type="match status" value="1"/>
</dbReference>
<dbReference type="InterPro" id="IPR007627">
    <property type="entry name" value="RNA_pol_sigma70_r2"/>
</dbReference>
<dbReference type="GO" id="GO:0016987">
    <property type="term" value="F:sigma factor activity"/>
    <property type="evidence" value="ECO:0007669"/>
    <property type="project" value="UniProtKB-KW"/>
</dbReference>